<dbReference type="RefSeq" id="XP_016249471.1">
    <property type="nucleotide sequence ID" value="XM_016391952.1"/>
</dbReference>
<dbReference type="VEuPathDB" id="FungiDB:PV07_05080"/>
<dbReference type="PANTHER" id="PTHR37540:SF5">
    <property type="entry name" value="TRANSCRIPTION FACTOR DOMAIN-CONTAINING PROTEIN"/>
    <property type="match status" value="1"/>
</dbReference>
<organism evidence="2 3">
    <name type="scientific">Cladophialophora immunda</name>
    <dbReference type="NCBI Taxonomy" id="569365"/>
    <lineage>
        <taxon>Eukaryota</taxon>
        <taxon>Fungi</taxon>
        <taxon>Dikarya</taxon>
        <taxon>Ascomycota</taxon>
        <taxon>Pezizomycotina</taxon>
        <taxon>Eurotiomycetes</taxon>
        <taxon>Chaetothyriomycetidae</taxon>
        <taxon>Chaetothyriales</taxon>
        <taxon>Herpotrichiellaceae</taxon>
        <taxon>Cladophialophora</taxon>
    </lineage>
</organism>
<dbReference type="OrthoDB" id="3469466at2759"/>
<dbReference type="PANTHER" id="PTHR37540">
    <property type="entry name" value="TRANSCRIPTION FACTOR (ACR-2), PUTATIVE-RELATED-RELATED"/>
    <property type="match status" value="1"/>
</dbReference>
<feature type="region of interest" description="Disordered" evidence="1">
    <location>
        <begin position="38"/>
        <end position="65"/>
    </location>
</feature>
<evidence type="ECO:0000256" key="1">
    <source>
        <dbReference type="SAM" id="MobiDB-lite"/>
    </source>
</evidence>
<feature type="compositionally biased region" description="Basic and acidic residues" evidence="1">
    <location>
        <begin position="15"/>
        <end position="24"/>
    </location>
</feature>
<dbReference type="GeneID" id="27344274"/>
<accession>A0A0D2CGA0</accession>
<name>A0A0D2CGA0_9EURO</name>
<evidence type="ECO:0000313" key="2">
    <source>
        <dbReference type="EMBL" id="KIW29255.1"/>
    </source>
</evidence>
<proteinExistence type="predicted"/>
<protein>
    <submittedName>
        <fullName evidence="2">Uncharacterized protein</fullName>
    </submittedName>
</protein>
<dbReference type="HOGENOM" id="CLU_015771_0_1_1"/>
<dbReference type="EMBL" id="KN847042">
    <property type="protein sequence ID" value="KIW29255.1"/>
    <property type="molecule type" value="Genomic_DNA"/>
</dbReference>
<dbReference type="STRING" id="569365.A0A0D2CGA0"/>
<keyword evidence="3" id="KW-1185">Reference proteome</keyword>
<sequence>MYHFVFKNPKPQSSADRRLAELQDADARSHAAKIAYLKKKAREQDRASSSISSSQDEVAQLAAPKDVKSAESFKASMEERLSIEGQTKTALGHGRPSPAHSKGVRLLPRTKLSVQSLLSQTSRDPFDSYPERRLPENVEKVVQYAFDRIWPDMLCSVRGENLAVAKREWRHHGLDDELLFHVQVALACGLNLALQNVPKVSEALGLARLSHYSKAIRLLKQRIENLDGPASEDLMMSVLILGVNADIESSMPECHPRSPLATSQYMHLYGRLTLMPSYAAALEQLVRARGGISALKHLALPDWLLLADLHHASRTGDRLLYPRIRPYHSIVSSGRHVLDAKATLLSEKLGGGFHSIDDSLTTGVREAVVKGVEATVALDHYHRHENSQPCLVDVMLAANEAHRSFLELDPREGLGLEQLVNNCCRLGSLIYSDMVLFPMPSCTKIKPRLARELRQLLEEFQDLKIVTEDFKHPVSDMVLWVLVMGGIAASFTEHRRWFQDRLRTRLRRTKSDASFSSGTWAEFKRHVSKFLWWDPVVDRPAMELWNEATHELRVADNEMKG</sequence>
<feature type="region of interest" description="Disordered" evidence="1">
    <location>
        <begin position="1"/>
        <end position="24"/>
    </location>
</feature>
<reference evidence="2 3" key="1">
    <citation type="submission" date="2015-01" db="EMBL/GenBank/DDBJ databases">
        <title>The Genome Sequence of Cladophialophora immunda CBS83496.</title>
        <authorList>
            <consortium name="The Broad Institute Genomics Platform"/>
            <person name="Cuomo C."/>
            <person name="de Hoog S."/>
            <person name="Gorbushina A."/>
            <person name="Stielow B."/>
            <person name="Teixiera M."/>
            <person name="Abouelleil A."/>
            <person name="Chapman S.B."/>
            <person name="Priest M."/>
            <person name="Young S.K."/>
            <person name="Wortman J."/>
            <person name="Nusbaum C."/>
            <person name="Birren B."/>
        </authorList>
    </citation>
    <scope>NUCLEOTIDE SEQUENCE [LARGE SCALE GENOMIC DNA]</scope>
    <source>
        <strain evidence="2 3">CBS 83496</strain>
    </source>
</reference>
<dbReference type="AlphaFoldDB" id="A0A0D2CGA0"/>
<gene>
    <name evidence="2" type="ORF">PV07_05080</name>
</gene>
<dbReference type="Proteomes" id="UP000054466">
    <property type="component" value="Unassembled WGS sequence"/>
</dbReference>
<evidence type="ECO:0000313" key="3">
    <source>
        <dbReference type="Proteomes" id="UP000054466"/>
    </source>
</evidence>